<organism evidence="1">
    <name type="scientific">Fusarium odoratissimum (strain NRRL 54006)</name>
    <dbReference type="NCBI Taxonomy" id="1089451"/>
    <lineage>
        <taxon>Eukaryota</taxon>
        <taxon>Fungi</taxon>
        <taxon>Dikarya</taxon>
        <taxon>Ascomycota</taxon>
        <taxon>Pezizomycotina</taxon>
        <taxon>Sordariomycetes</taxon>
        <taxon>Hypocreomycetidae</taxon>
        <taxon>Hypocreales</taxon>
        <taxon>Nectriaceae</taxon>
        <taxon>Fusarium</taxon>
        <taxon>Fusarium oxysporum species complex</taxon>
        <taxon>Fusarium oxysporum f. sp. cubense (strain race 4)</taxon>
    </lineage>
</organism>
<dbReference type="RefSeq" id="XP_031052043.1">
    <property type="nucleotide sequence ID" value="XM_031218244.1"/>
</dbReference>
<dbReference type="VEuPathDB" id="FungiDB:FOIG_16768"/>
<proteinExistence type="predicted"/>
<dbReference type="Proteomes" id="UP000030685">
    <property type="component" value="Unassembled WGS sequence"/>
</dbReference>
<evidence type="ECO:0000313" key="1">
    <source>
        <dbReference type="EMBL" id="EXL89953.1"/>
    </source>
</evidence>
<dbReference type="AlphaFoldDB" id="X0IM37"/>
<gene>
    <name evidence="1" type="ORF">FOIG_16768</name>
</gene>
<protein>
    <submittedName>
        <fullName evidence="1">Uncharacterized protein</fullName>
    </submittedName>
</protein>
<dbReference type="HOGENOM" id="CLU_3299418_0_0_1"/>
<sequence length="40" mass="4385">MSTTFTYVSTGCIGPMTYLLELLLTENMSKVVSHTTVPMS</sequence>
<reference evidence="1" key="1">
    <citation type="submission" date="2011-11" db="EMBL/GenBank/DDBJ databases">
        <title>The Genome Sequence of Fusarium oxysporum II5.</title>
        <authorList>
            <consortium name="The Broad Institute Genome Sequencing Platform"/>
            <person name="Ma L.-J."/>
            <person name="Gale L.R."/>
            <person name="Schwartz D.C."/>
            <person name="Zhou S."/>
            <person name="Corby-Kistler H."/>
            <person name="Young S.K."/>
            <person name="Zeng Q."/>
            <person name="Gargeya S."/>
            <person name="Fitzgerald M."/>
            <person name="Haas B."/>
            <person name="Abouelleil A."/>
            <person name="Alvarado L."/>
            <person name="Arachchi H.M."/>
            <person name="Berlin A."/>
            <person name="Brown A."/>
            <person name="Chapman S.B."/>
            <person name="Chen Z."/>
            <person name="Dunbar C."/>
            <person name="Freedman E."/>
            <person name="Gearin G."/>
            <person name="Goldberg J."/>
            <person name="Griggs A."/>
            <person name="Gujja S."/>
            <person name="Heiman D."/>
            <person name="Howarth C."/>
            <person name="Larson L."/>
            <person name="Lui A."/>
            <person name="MacDonald P.J.P."/>
            <person name="Montmayeur A."/>
            <person name="Murphy C."/>
            <person name="Neiman D."/>
            <person name="Pearson M."/>
            <person name="Priest M."/>
            <person name="Roberts A."/>
            <person name="Saif S."/>
            <person name="Shea T."/>
            <person name="Shenoy N."/>
            <person name="Sisk P."/>
            <person name="Stolte C."/>
            <person name="Sykes S."/>
            <person name="Wortman J."/>
            <person name="Nusbaum C."/>
            <person name="Birren B."/>
        </authorList>
    </citation>
    <scope>NUCLEOTIDE SEQUENCE [LARGE SCALE GENOMIC DNA]</scope>
    <source>
        <strain evidence="1">54006</strain>
    </source>
</reference>
<dbReference type="GeneID" id="42041943"/>
<dbReference type="EMBL" id="KK036194">
    <property type="protein sequence ID" value="EXL89953.1"/>
    <property type="molecule type" value="Genomic_DNA"/>
</dbReference>
<reference evidence="1" key="2">
    <citation type="submission" date="2014-03" db="EMBL/GenBank/DDBJ databases">
        <title>The Genome Annotation of Fusarium oxysporum II5.</title>
        <authorList>
            <consortium name="The Broad Institute Genomics Platform"/>
            <person name="Ma L.-J."/>
            <person name="Corby-Kistler H."/>
            <person name="Broz K."/>
            <person name="Gale L.R."/>
            <person name="Jonkers W."/>
            <person name="O'Donnell K."/>
            <person name="Ploetz R."/>
            <person name="Steinberg C."/>
            <person name="Schwartz D.C."/>
            <person name="VanEtten H."/>
            <person name="Zhou S."/>
            <person name="Young S.K."/>
            <person name="Zeng Q."/>
            <person name="Gargeya S."/>
            <person name="Fitzgerald M."/>
            <person name="Abouelleil A."/>
            <person name="Alvarado L."/>
            <person name="Chapman S.B."/>
            <person name="Gainer-Dewar J."/>
            <person name="Goldberg J."/>
            <person name="Griggs A."/>
            <person name="Gujja S."/>
            <person name="Hansen M."/>
            <person name="Howarth C."/>
            <person name="Imamovic A."/>
            <person name="Ireland A."/>
            <person name="Larimer J."/>
            <person name="McCowan C."/>
            <person name="Murphy C."/>
            <person name="Pearson M."/>
            <person name="Poon T.W."/>
            <person name="Priest M."/>
            <person name="Roberts A."/>
            <person name="Saif S."/>
            <person name="Shea T."/>
            <person name="Sykes S."/>
            <person name="Wortman J."/>
            <person name="Nusbaum C."/>
            <person name="Birren B."/>
        </authorList>
    </citation>
    <scope>NUCLEOTIDE SEQUENCE</scope>
    <source>
        <strain evidence="1">54006</strain>
    </source>
</reference>
<name>X0IM37_FUSO5</name>
<accession>X0IM37</accession>